<dbReference type="Proteomes" id="UP000271464">
    <property type="component" value="Unassembled WGS sequence"/>
</dbReference>
<proteinExistence type="predicted"/>
<dbReference type="OrthoDB" id="4691918at2"/>
<dbReference type="AlphaFoldDB" id="A0A8E2LKV8"/>
<evidence type="ECO:0000313" key="2">
    <source>
        <dbReference type="EMBL" id="VAZ95065.1"/>
    </source>
</evidence>
<protein>
    <submittedName>
        <fullName evidence="1">Uncharacterized protein</fullName>
    </submittedName>
</protein>
<accession>A0A8E2LKV8</accession>
<evidence type="ECO:0000313" key="3">
    <source>
        <dbReference type="Proteomes" id="UP000192335"/>
    </source>
</evidence>
<keyword evidence="4" id="KW-1185">Reference proteome</keyword>
<evidence type="ECO:0000313" key="1">
    <source>
        <dbReference type="EMBL" id="ORC05631.1"/>
    </source>
</evidence>
<dbReference type="Proteomes" id="UP000192335">
    <property type="component" value="Unassembled WGS sequence"/>
</dbReference>
<sequence>MARFIVNSIDYDQFGGGVFTAVEELQRQLPITAELWRRIPGPDRPDYFLAGLEQRINYHPIDGFDWARCQPEFLARDDSGPFVWVYAVIVASLIEGTQLHAGMQEFPVRLAYVIDNTVGHDAQLEFAKCDYICYAMISDLASQPVEPPADPPA</sequence>
<comment type="caution">
    <text evidence="1">The sequence shown here is derived from an EMBL/GenBank/DDBJ whole genome shotgun (WGS) entry which is preliminary data.</text>
</comment>
<dbReference type="GeneID" id="66596081"/>
<reference evidence="1 3" key="1">
    <citation type="submission" date="2017-02" db="EMBL/GenBank/DDBJ databases">
        <title>Mycobacterium kansasii genomes.</title>
        <authorList>
            <person name="Borowka P."/>
            <person name="Strapagiel D."/>
            <person name="Marciniak B."/>
            <person name="Lach J."/>
            <person name="Bakula Z."/>
            <person name="Van Ingen J."/>
            <person name="Safianowska A."/>
            <person name="Brzostek A."/>
            <person name="Dziadek J."/>
            <person name="Jagielski T."/>
        </authorList>
    </citation>
    <scope>NUCLEOTIDE SEQUENCE [LARGE SCALE GENOMIC DNA]</scope>
    <source>
        <strain evidence="1 3">12MK</strain>
    </source>
</reference>
<dbReference type="EMBL" id="UPHM01000076">
    <property type="protein sequence ID" value="VAZ95065.1"/>
    <property type="molecule type" value="Genomic_DNA"/>
</dbReference>
<organism evidence="1 3">
    <name type="scientific">Mycobacterium persicum</name>
    <dbReference type="NCBI Taxonomy" id="1487726"/>
    <lineage>
        <taxon>Bacteria</taxon>
        <taxon>Bacillati</taxon>
        <taxon>Actinomycetota</taxon>
        <taxon>Actinomycetes</taxon>
        <taxon>Mycobacteriales</taxon>
        <taxon>Mycobacteriaceae</taxon>
        <taxon>Mycobacterium</taxon>
    </lineage>
</organism>
<evidence type="ECO:0000313" key="4">
    <source>
        <dbReference type="Proteomes" id="UP000271464"/>
    </source>
</evidence>
<dbReference type="EMBL" id="MWQA01000001">
    <property type="protein sequence ID" value="ORC05631.1"/>
    <property type="molecule type" value="Genomic_DNA"/>
</dbReference>
<gene>
    <name evidence="1" type="ORF">B4U45_02065</name>
    <name evidence="2" type="ORF">LAUMK4_03018</name>
</gene>
<dbReference type="RefSeq" id="WP_075545194.1">
    <property type="nucleotide sequence ID" value="NZ_CADEAW010000182.1"/>
</dbReference>
<reference evidence="2 4" key="2">
    <citation type="submission" date="2018-09" db="EMBL/GenBank/DDBJ databases">
        <authorList>
            <person name="Tagini F."/>
        </authorList>
    </citation>
    <scope>NUCLEOTIDE SEQUENCE [LARGE SCALE GENOMIC DNA]</scope>
    <source>
        <strain evidence="2 4">MK4</strain>
    </source>
</reference>
<name>A0A8E2LKV8_9MYCO</name>